<keyword evidence="3" id="KW-1185">Reference proteome</keyword>
<keyword evidence="1" id="KW-0732">Signal</keyword>
<dbReference type="Proteomes" id="UP000027064">
    <property type="component" value="Unassembled WGS sequence"/>
</dbReference>
<dbReference type="eggNOG" id="COG2067">
    <property type="taxonomic scope" value="Bacteria"/>
</dbReference>
<reference evidence="2 3" key="1">
    <citation type="submission" date="2014-05" db="EMBL/GenBank/DDBJ databases">
        <title>Genome Sequence of Flavobacterium sp. EM1321.</title>
        <authorList>
            <person name="Shin S.-K."/>
            <person name="Yi H."/>
        </authorList>
    </citation>
    <scope>NUCLEOTIDE SEQUENCE [LARGE SCALE GENOMIC DNA]</scope>
    <source>
        <strain evidence="2 3">EM1321</strain>
    </source>
</reference>
<gene>
    <name evidence="2" type="ORF">FEM21_03610</name>
</gene>
<protein>
    <recommendedName>
        <fullName evidence="4">Outer membrane protein beta-barrel domain-containing protein</fullName>
    </recommendedName>
</protein>
<feature type="chain" id="PRO_5001633323" description="Outer membrane protein beta-barrel domain-containing protein" evidence="1">
    <location>
        <begin position="21"/>
        <end position="282"/>
    </location>
</feature>
<evidence type="ECO:0000313" key="3">
    <source>
        <dbReference type="Proteomes" id="UP000027064"/>
    </source>
</evidence>
<accession>A0A066WWC6</accession>
<dbReference type="PATRIC" id="fig|1492738.3.peg.355"/>
<proteinExistence type="predicted"/>
<evidence type="ECO:0000313" key="2">
    <source>
        <dbReference type="EMBL" id="KDN56858.1"/>
    </source>
</evidence>
<name>A0A066WWC6_9FLAO</name>
<evidence type="ECO:0000256" key="1">
    <source>
        <dbReference type="SAM" id="SignalP"/>
    </source>
</evidence>
<dbReference type="STRING" id="1492738.FEM21_03610"/>
<dbReference type="AlphaFoldDB" id="A0A066WWC6"/>
<dbReference type="EMBL" id="JNCA01000001">
    <property type="protein sequence ID" value="KDN56858.1"/>
    <property type="molecule type" value="Genomic_DNA"/>
</dbReference>
<evidence type="ECO:0008006" key="4">
    <source>
        <dbReference type="Google" id="ProtNLM"/>
    </source>
</evidence>
<sequence length="282" mass="32497">MKLKYFIILFSMISILKISAQSGYSLELNVKTIPTKEITKNETGIGFSFYKNLDSKNKITNSISYKNSELKFNLDNYYSANNRNNYNRIENNLEFQHQLNDKLNLNFEFKTITGFENSLGLSDVGFFGGAGIQYAYSEKSSIELGIKRTMLFGKAQILPSIAFNSKLNSKTDLSLGFPYSNIQYSNNERNIFSLKNTFEGEYYQLDQTKSISSNLSASRIRFSQMTTALEYERNVDGNWYMSFQGGYQFNKKYRLTDNKGTTKFNFDANDGYMFNIGIKYKP</sequence>
<feature type="signal peptide" evidence="1">
    <location>
        <begin position="1"/>
        <end position="20"/>
    </location>
</feature>
<organism evidence="2 3">
    <name type="scientific">Flavobacterium seoulense</name>
    <dbReference type="NCBI Taxonomy" id="1492738"/>
    <lineage>
        <taxon>Bacteria</taxon>
        <taxon>Pseudomonadati</taxon>
        <taxon>Bacteroidota</taxon>
        <taxon>Flavobacteriia</taxon>
        <taxon>Flavobacteriales</taxon>
        <taxon>Flavobacteriaceae</taxon>
        <taxon>Flavobacterium</taxon>
    </lineage>
</organism>
<comment type="caution">
    <text evidence="2">The sequence shown here is derived from an EMBL/GenBank/DDBJ whole genome shotgun (WGS) entry which is preliminary data.</text>
</comment>